<dbReference type="InterPro" id="IPR029063">
    <property type="entry name" value="SAM-dependent_MTases_sf"/>
</dbReference>
<evidence type="ECO:0000256" key="2">
    <source>
        <dbReference type="ARBA" id="ARBA00022691"/>
    </source>
</evidence>
<reference evidence="3" key="3">
    <citation type="submission" date="2025-09" db="UniProtKB">
        <authorList>
            <consortium name="Ensembl"/>
        </authorList>
    </citation>
    <scope>IDENTIFICATION</scope>
</reference>
<dbReference type="GO" id="GO:0008168">
    <property type="term" value="F:methyltransferase activity"/>
    <property type="evidence" value="ECO:0007669"/>
    <property type="project" value="UniProtKB-KW"/>
</dbReference>
<reference evidence="3" key="1">
    <citation type="journal article" date="2010" name="PLoS Biol.">
        <title>Multi-platform next-generation sequencing of the domestic turkey (Meleagris gallopavo): genome assembly and analysis.</title>
        <authorList>
            <person name="Dalloul R.A."/>
            <person name="Long J.A."/>
            <person name="Zimin A.V."/>
            <person name="Aslam L."/>
            <person name="Beal K."/>
            <person name="Blomberg L.A."/>
            <person name="Bouffard P."/>
            <person name="Burt D.W."/>
            <person name="Crasta O."/>
            <person name="Crooijmans R.P."/>
            <person name="Cooper K."/>
            <person name="Coulombe R.A."/>
            <person name="De S."/>
            <person name="Delany M.E."/>
            <person name="Dodgson J.B."/>
            <person name="Dong J.J."/>
            <person name="Evans C."/>
            <person name="Frederickson K.M."/>
            <person name="Flicek P."/>
            <person name="Florea L."/>
            <person name="Folkerts O."/>
            <person name="Groenen M.A."/>
            <person name="Harkins T.T."/>
            <person name="Herrero J."/>
            <person name="Hoffmann S."/>
            <person name="Megens H.J."/>
            <person name="Jiang A."/>
            <person name="de Jong P."/>
            <person name="Kaiser P."/>
            <person name="Kim H."/>
            <person name="Kim K.W."/>
            <person name="Kim S."/>
            <person name="Langenberger D."/>
            <person name="Lee M.K."/>
            <person name="Lee T."/>
            <person name="Mane S."/>
            <person name="Marcais G."/>
            <person name="Marz M."/>
            <person name="McElroy A.P."/>
            <person name="Modise T."/>
            <person name="Nefedov M."/>
            <person name="Notredame C."/>
            <person name="Paton I.R."/>
            <person name="Payne W.S."/>
            <person name="Pertea G."/>
            <person name="Prickett D."/>
            <person name="Puiu D."/>
            <person name="Qioa D."/>
            <person name="Raineri E."/>
            <person name="Ruffier M."/>
            <person name="Salzberg S.L."/>
            <person name="Schatz M.C."/>
            <person name="Scheuring C."/>
            <person name="Schmidt C.J."/>
            <person name="Schroeder S."/>
            <person name="Searle S.M."/>
            <person name="Smith E.J."/>
            <person name="Smith J."/>
            <person name="Sonstegard T.S."/>
            <person name="Stadler P.F."/>
            <person name="Tafer H."/>
            <person name="Tu Z.J."/>
            <person name="Van Tassell C.P."/>
            <person name="Vilella A.J."/>
            <person name="Williams K.P."/>
            <person name="Yorke J.A."/>
            <person name="Zhang L."/>
            <person name="Zhang H.B."/>
            <person name="Zhang X."/>
            <person name="Zhang Y."/>
            <person name="Reed K.M."/>
        </authorList>
    </citation>
    <scope>NUCLEOTIDE SEQUENCE [LARGE SCALE GENOMIC DNA]</scope>
</reference>
<accession>A0A803YS45</accession>
<keyword evidence="4" id="KW-1185">Reference proteome</keyword>
<reference evidence="3" key="2">
    <citation type="submission" date="2025-08" db="UniProtKB">
        <authorList>
            <consortium name="Ensembl"/>
        </authorList>
    </citation>
    <scope>IDENTIFICATION</scope>
</reference>
<dbReference type="Gene3D" id="3.40.50.150">
    <property type="entry name" value="Vaccinia Virus protein VP39"/>
    <property type="match status" value="1"/>
</dbReference>
<dbReference type="GeneTree" id="ENSGT00940000156596"/>
<keyword evidence="2" id="KW-0949">S-adenosyl-L-methionine</keyword>
<dbReference type="Proteomes" id="UP000001645">
    <property type="component" value="Unplaced"/>
</dbReference>
<organism evidence="3 4">
    <name type="scientific">Meleagris gallopavo</name>
    <name type="common">Wild turkey</name>
    <dbReference type="NCBI Taxonomy" id="9103"/>
    <lineage>
        <taxon>Eukaryota</taxon>
        <taxon>Metazoa</taxon>
        <taxon>Chordata</taxon>
        <taxon>Craniata</taxon>
        <taxon>Vertebrata</taxon>
        <taxon>Euteleostomi</taxon>
        <taxon>Archelosauria</taxon>
        <taxon>Archosauria</taxon>
        <taxon>Dinosauria</taxon>
        <taxon>Saurischia</taxon>
        <taxon>Theropoda</taxon>
        <taxon>Coelurosauria</taxon>
        <taxon>Aves</taxon>
        <taxon>Neognathae</taxon>
        <taxon>Galloanserae</taxon>
        <taxon>Galliformes</taxon>
        <taxon>Phasianidae</taxon>
        <taxon>Meleagridinae</taxon>
        <taxon>Meleagris</taxon>
    </lineage>
</organism>
<keyword evidence="1" id="KW-0808">Transferase</keyword>
<evidence type="ECO:0008006" key="5">
    <source>
        <dbReference type="Google" id="ProtNLM"/>
    </source>
</evidence>
<dbReference type="PANTHER" id="PTHR14614:SF13">
    <property type="entry name" value="PROTEIN-LYSINE METHYLTRANSFERASE METTL21C"/>
    <property type="match status" value="1"/>
</dbReference>
<evidence type="ECO:0000313" key="3">
    <source>
        <dbReference type="Ensembl" id="ENSMGAP00000034593.1"/>
    </source>
</evidence>
<dbReference type="InterPro" id="IPR019410">
    <property type="entry name" value="Methyltransf_16"/>
</dbReference>
<evidence type="ECO:0000313" key="4">
    <source>
        <dbReference type="Proteomes" id="UP000001645"/>
    </source>
</evidence>
<dbReference type="GO" id="GO:0032259">
    <property type="term" value="P:methylation"/>
    <property type="evidence" value="ECO:0007669"/>
    <property type="project" value="UniProtKB-KW"/>
</dbReference>
<sequence length="135" mass="15578">MYSLGAYVTATDLPEVLENLSFNISRNTHNMNTHKPEVRKLVWGEDLNEDFPLSTYHYDFILASDVVYHHTALDALLATMVHFCQPGTVLLWANKFRFSTDYEFLEQLCNIFDTSILAEFPESNVKLLKATVREN</sequence>
<dbReference type="AlphaFoldDB" id="A0A803YS45"/>
<dbReference type="Ensembl" id="ENSMGAT00000026090.1">
    <property type="protein sequence ID" value="ENSMGAP00000034593.1"/>
    <property type="gene ID" value="ENSMGAG00000019529.1"/>
</dbReference>
<dbReference type="SUPFAM" id="SSF53335">
    <property type="entry name" value="S-adenosyl-L-methionine-dependent methyltransferases"/>
    <property type="match status" value="1"/>
</dbReference>
<dbReference type="Pfam" id="PF10294">
    <property type="entry name" value="Methyltransf_16"/>
    <property type="match status" value="1"/>
</dbReference>
<dbReference type="PANTHER" id="PTHR14614">
    <property type="entry name" value="HEPATOCELLULAR CARCINOMA-ASSOCIATED ANTIGEN"/>
    <property type="match status" value="1"/>
</dbReference>
<name>A0A803YS45_MELGA</name>
<dbReference type="InParanoid" id="A0A803YS45"/>
<protein>
    <recommendedName>
        <fullName evidence="5">Methyltransferase like 21C</fullName>
    </recommendedName>
</protein>
<evidence type="ECO:0000256" key="1">
    <source>
        <dbReference type="ARBA" id="ARBA00022603"/>
    </source>
</evidence>
<keyword evidence="1" id="KW-0489">Methyltransferase</keyword>
<proteinExistence type="predicted"/>